<reference evidence="2 3" key="1">
    <citation type="submission" date="2016-06" db="EMBL/GenBank/DDBJ databases">
        <title>Evolution of pathogenesis and genome organization in the Tremellales.</title>
        <authorList>
            <person name="Cuomo C."/>
            <person name="Litvintseva A."/>
            <person name="Heitman J."/>
            <person name="Chen Y."/>
            <person name="Sun S."/>
            <person name="Springer D."/>
            <person name="Dromer F."/>
            <person name="Young S."/>
            <person name="Zeng Q."/>
            <person name="Chapman S."/>
            <person name="Gujja S."/>
            <person name="Saif S."/>
            <person name="Birren B."/>
        </authorList>
    </citation>
    <scope>NUCLEOTIDE SEQUENCE [LARGE SCALE GENOMIC DNA]</scope>
    <source>
        <strain evidence="2 3">CBS 6039</strain>
    </source>
</reference>
<dbReference type="STRING" id="1295533.A0A1E3HMY5"/>
<dbReference type="Pfam" id="PF12739">
    <property type="entry name" value="TRAPPC-Trs85"/>
    <property type="match status" value="1"/>
</dbReference>
<evidence type="ECO:0000256" key="1">
    <source>
        <dbReference type="SAM" id="MobiDB-lite"/>
    </source>
</evidence>
<proteinExistence type="predicted"/>
<evidence type="ECO:0000313" key="2">
    <source>
        <dbReference type="EMBL" id="ODN76801.1"/>
    </source>
</evidence>
<dbReference type="GeneID" id="30156712"/>
<dbReference type="OrthoDB" id="203724at2759"/>
<dbReference type="EMBL" id="AWGJ01000008">
    <property type="protein sequence ID" value="ODN76801.1"/>
    <property type="molecule type" value="Genomic_DNA"/>
</dbReference>
<protein>
    <submittedName>
        <fullName evidence="2">Uncharacterized protein</fullName>
    </submittedName>
</protein>
<dbReference type="GO" id="GO:1990072">
    <property type="term" value="C:TRAPPIII protein complex"/>
    <property type="evidence" value="ECO:0007669"/>
    <property type="project" value="TreeGrafter"/>
</dbReference>
<feature type="region of interest" description="Disordered" evidence="1">
    <location>
        <begin position="216"/>
        <end position="246"/>
    </location>
</feature>
<dbReference type="Proteomes" id="UP000094065">
    <property type="component" value="Unassembled WGS sequence"/>
</dbReference>
<comment type="caution">
    <text evidence="2">The sequence shown here is derived from an EMBL/GenBank/DDBJ whole genome shotgun (WGS) entry which is preliminary data.</text>
</comment>
<dbReference type="InterPro" id="IPR024420">
    <property type="entry name" value="TRAPP_III_complex_Trs85"/>
</dbReference>
<dbReference type="PANTHER" id="PTHR12975:SF6">
    <property type="entry name" value="TRAFFICKING PROTEIN PARTICLE COMPLEX SUBUNIT 8"/>
    <property type="match status" value="1"/>
</dbReference>
<evidence type="ECO:0000313" key="3">
    <source>
        <dbReference type="Proteomes" id="UP000094065"/>
    </source>
</evidence>
<feature type="region of interest" description="Disordered" evidence="1">
    <location>
        <begin position="271"/>
        <end position="290"/>
    </location>
</feature>
<name>A0A1E3HMY5_9TREE</name>
<sequence>MPAPPLSILQSLSPRIAVLAADDVTTSAEANGCRGLHELLRPWEGATDRVSILSSTLTPTLHPTFPLRFVPWEHVYLNPAQASPDPDLLVDTITSFVAAKRPDEEQHYPLTRSLLLSSRPLAPYETFNHPVGILFAVSTSTPDPLGTLSKLQARTVGTGSQNVPWLDGVTVLKFYVVVHDVSRMGDDMAPAHELLANVKRAYGPHSTLLVINSRTEHRSAPPSPDTSTHPTIPLPRPFTPEDGNPSALSQVYASALSSLTLSPMSAAAHLLKSNDGDQPSATPGKPSRRKLYGAKLTAEDTQRLAALVRELVVQSLIPWMEARIREWNEVYHANRRGITGRLFGAGRKLFGSRPNSPATNAGAAGYNAAAGYYPLTAIEGLSRRLADFAFMLRDYRFASNIYDSLRKDYAQDRAFRYATAATEMYGLCLLLSHSFFNPSVPPNRDPIPFTNLHHTEVTSWLEQAVVSYHRSGPASQIQVDALRITMLYYEAWKAVKEWRGVGAALVKGAGEADEVPNAVFIEEAAAADLRSGKNGRGKRRSAFHLVLAARRYETAGLKTYSRRCLERASEIYRTAPWSAAQNHIEFSLGRQAYTLGQSDVAVEHFLRLLRKEDTTGLGSQSGPLQDLEQAYEQLQAHPDLLKKSKEKLQLPTAIFDPKQTRISAASVSPVVSGTMRQEWAHLEKQALSRWNRKGKRPAALLSDDKKLVVSVGESFTVELTVTNPLDSPLLISKLELQFDPPSAVEMEPYPDITLDPYESRAIFCSVVVPTSYPSSGTIKLLSVSFNFNGFLPCTQNLAKRGKRLHATKAQRLQPTYAEDTSLTVFLSAERPRILAEWVDLPENVYEGEIVESTVRIRNVGNNSVGEVSMIWSEGVLVCRKGTEHQVDSSRIVNHISLNQLETLYQEPLPSGEQVDIPISFSGLSPGALDVRGLLVYSDEQGKKETSATMIHHSLNIHPLAALTTRISPVGKTLGEFAVLVEAENVSEDIVKIESLAGAAPAWDVQEKSLESHLLPNQTMRARLTAKLNLDNTFDITQSATVKALGELIEGRAADETRADITPTVSLLGGPAADCLPFLSASHRAYRLTYLHAHFPTISIDSLSALFPLFAPLELDLLIRYSISSPSKTSVRRGYLTLHALRLCPDFSAVEILKKQVEEAIVSGTRQTRTMYEETGRLRKLLLDSVLDGCLGQEENPVGVEVGVEGENEDGIIEHDFREGPCSVPIHFTVRNHSPLLPVRYIITLPPPLPQHASNTSGPASLTSPRFIGQLSYRGTLAPVSSAVVQSSLWLSDPALVNVNRWKLEVETGQEESFAEGKWETRKGWRSEGESKIVEVAEVRRKI</sequence>
<dbReference type="PANTHER" id="PTHR12975">
    <property type="entry name" value="TRANSPORT PROTEIN TRAPP"/>
    <property type="match status" value="1"/>
</dbReference>
<organism evidence="2 3">
    <name type="scientific">Cryptococcus amylolentus CBS 6039</name>
    <dbReference type="NCBI Taxonomy" id="1295533"/>
    <lineage>
        <taxon>Eukaryota</taxon>
        <taxon>Fungi</taxon>
        <taxon>Dikarya</taxon>
        <taxon>Basidiomycota</taxon>
        <taxon>Agaricomycotina</taxon>
        <taxon>Tremellomycetes</taxon>
        <taxon>Tremellales</taxon>
        <taxon>Cryptococcaceae</taxon>
        <taxon>Cryptococcus</taxon>
    </lineage>
</organism>
<dbReference type="RefSeq" id="XP_018992175.1">
    <property type="nucleotide sequence ID" value="XM_019139684.1"/>
</dbReference>
<keyword evidence="3" id="KW-1185">Reference proteome</keyword>
<accession>A0A1E3HMY5</accession>
<gene>
    <name evidence="2" type="ORF">L202_05403</name>
</gene>